<keyword evidence="2" id="KW-1185">Reference proteome</keyword>
<gene>
    <name evidence="1" type="ORF">EJO69_01305</name>
</gene>
<name>A0A3Q8WS87_9ACTO</name>
<evidence type="ECO:0000313" key="2">
    <source>
        <dbReference type="Proteomes" id="UP000270021"/>
    </source>
</evidence>
<protein>
    <recommendedName>
        <fullName evidence="3">DUF4192 family protein</fullName>
    </recommendedName>
</protein>
<dbReference type="KEGG" id="fsl:EJO69_01305"/>
<dbReference type="EMBL" id="CP034438">
    <property type="protein sequence ID" value="AZN29085.1"/>
    <property type="molecule type" value="Genomic_DNA"/>
</dbReference>
<dbReference type="RefSeq" id="WP_126038188.1">
    <property type="nucleotide sequence ID" value="NZ_CP034438.1"/>
</dbReference>
<sequence>MSTAQHSIVPLSTLAHAAMEATDYSPDGRAVIVRSDAGGICDISVHALDRLDRTVVPDAPSTSIALIFPDGDEDVTAEAQELDTLGHAQRAIGGAWDTVIARGGVRFSIYSQHGWLDEPETDPMENGRLDRLIADFAGPAGRFAGHFDPALADSAAAQWIDLLRSRLAHGPAPVPPASLSLQAGSVRDAVIVWAIGEEGCDRLAPGERFVPPMTAPNPVRIDAAFAALSDRVGEPDTVHALASASYLAWWSGYPRLASHLYYRARSTRQRSRLATLVWTALMRGIVPHWMR</sequence>
<evidence type="ECO:0008006" key="3">
    <source>
        <dbReference type="Google" id="ProtNLM"/>
    </source>
</evidence>
<proteinExistence type="predicted"/>
<dbReference type="OrthoDB" id="3267090at2"/>
<evidence type="ECO:0000313" key="1">
    <source>
        <dbReference type="EMBL" id="AZN29085.1"/>
    </source>
</evidence>
<reference evidence="1 2" key="1">
    <citation type="submission" date="2018-12" db="EMBL/GenBank/DDBJ databases">
        <title>Complete genome sequence of Flaviflexus salsibiostraticola KCTC 33148.</title>
        <authorList>
            <person name="Bae J.-W."/>
        </authorList>
    </citation>
    <scope>NUCLEOTIDE SEQUENCE [LARGE SCALE GENOMIC DNA]</scope>
    <source>
        <strain evidence="1 2">KCTC 33148</strain>
    </source>
</reference>
<organism evidence="1 2">
    <name type="scientific">Flaviflexus salsibiostraticola</name>
    <dbReference type="NCBI Taxonomy" id="1282737"/>
    <lineage>
        <taxon>Bacteria</taxon>
        <taxon>Bacillati</taxon>
        <taxon>Actinomycetota</taxon>
        <taxon>Actinomycetes</taxon>
        <taxon>Actinomycetales</taxon>
        <taxon>Actinomycetaceae</taxon>
        <taxon>Flaviflexus</taxon>
    </lineage>
</organism>
<accession>A0A3Q8WS87</accession>
<dbReference type="Proteomes" id="UP000270021">
    <property type="component" value="Chromosome"/>
</dbReference>
<dbReference type="AlphaFoldDB" id="A0A3Q8WS87"/>